<accession>A0A1I2CB43</accession>
<dbReference type="NCBIfam" id="TIGR03804">
    <property type="entry name" value="para_beta_helix"/>
    <property type="match status" value="1"/>
</dbReference>
<dbReference type="InterPro" id="IPR039448">
    <property type="entry name" value="Beta_helix"/>
</dbReference>
<dbReference type="Pfam" id="PF13229">
    <property type="entry name" value="Beta_helix"/>
    <property type="match status" value="1"/>
</dbReference>
<dbReference type="InterPro" id="IPR011050">
    <property type="entry name" value="Pectin_lyase_fold/virulence"/>
</dbReference>
<dbReference type="InterPro" id="IPR022441">
    <property type="entry name" value="Para_beta_helix_rpt-2"/>
</dbReference>
<dbReference type="SUPFAM" id="SSF49785">
    <property type="entry name" value="Galactose-binding domain-like"/>
    <property type="match status" value="1"/>
</dbReference>
<evidence type="ECO:0000256" key="1">
    <source>
        <dbReference type="SAM" id="MobiDB-lite"/>
    </source>
</evidence>
<reference evidence="4 5" key="1">
    <citation type="submission" date="2016-10" db="EMBL/GenBank/DDBJ databases">
        <authorList>
            <person name="de Groot N.N."/>
        </authorList>
    </citation>
    <scope>NUCLEOTIDE SEQUENCE [LARGE SCALE GENOMIC DNA]</scope>
    <source>
        <strain evidence="4 5">DSM 26130</strain>
    </source>
</reference>
<dbReference type="EMBL" id="FOLQ01000017">
    <property type="protein sequence ID" value="SFE65551.1"/>
    <property type="molecule type" value="Genomic_DNA"/>
</dbReference>
<feature type="domain" description="Right handed beta helix" evidence="3">
    <location>
        <begin position="352"/>
        <end position="503"/>
    </location>
</feature>
<gene>
    <name evidence="4" type="ORF">SAMN05216167_11726</name>
</gene>
<dbReference type="SUPFAM" id="SSF51126">
    <property type="entry name" value="Pectin lyase-like"/>
    <property type="match status" value="1"/>
</dbReference>
<feature type="compositionally biased region" description="Low complexity" evidence="1">
    <location>
        <begin position="900"/>
        <end position="915"/>
    </location>
</feature>
<feature type="domain" description="DUF11" evidence="2">
    <location>
        <begin position="806"/>
        <end position="916"/>
    </location>
</feature>
<name>A0A1I2CB43_9BACT</name>
<evidence type="ECO:0000259" key="2">
    <source>
        <dbReference type="Pfam" id="PF01345"/>
    </source>
</evidence>
<dbReference type="InterPro" id="IPR012334">
    <property type="entry name" value="Pectin_lyas_fold"/>
</dbReference>
<evidence type="ECO:0000259" key="3">
    <source>
        <dbReference type="Pfam" id="PF13229"/>
    </source>
</evidence>
<feature type="region of interest" description="Disordered" evidence="1">
    <location>
        <begin position="899"/>
        <end position="945"/>
    </location>
</feature>
<dbReference type="Proteomes" id="UP000198598">
    <property type="component" value="Unassembled WGS sequence"/>
</dbReference>
<dbReference type="SMART" id="SM00710">
    <property type="entry name" value="PbH1"/>
    <property type="match status" value="4"/>
</dbReference>
<sequence length="1087" mass="118080">MYSVNVAQTTYYVASTGNDSSDGRSTARPLQSLDKVNSLSLQPGDAVLFRRGDTFRGTLKIRQSGSSSQAIVYDAYDNGPKPTLAGSVAVTTWSNMGGNIWQATCSACGSSVTGLYDKAVSLPLGRYPNPDAPNKGTLTISSHTEKYQLVSQDHLSRNWQGAEVVMVPTAWIIDRAIVSEQNGDVLNLLNTSTYYLKDGSPFFFQNHPATLDRNGEWSYEPATKRFQLYDDTGNLTRQTLTATVLDRAVDMANVSNIKLANLNLSQTLHTSLYATNVSNVAMSKLDITDAGEDGIMIDGFGRNLSLTNSTLLDINNNAIQITGYDSVSLRSNAIRHIGAVAGRGKSGDGTYNGLQLRSNSNVLVANNVIDSIGYTGITFGSQATIRQNVISNYCICKIDGGGIYGWNGDRSAMSDVHILSNIIYTSPNVRGNYFAADYSIGIFLDDCVENVSIQNNTIFGNTQWGAFLHGATGITFTDNTLFDNSAAQLVVYHNGGVCPIRNDVIKRNVFVSKLASQLAGQYESNADDLLQYGVIDSNYYARPFNDTNLIWGSINSYQAGAYSLTGWQRFSGQDLHSRSSPITYQPYKNEGSGGTTRFASSFDTGSDGWSLLYSRYNNGVVTQDNSSQLDAGALRIGFASPSGQTNSYMQAGRYVGDLRVGKAYVLRFDAVAAGAVSVLVYLRQNGPPFQEYDRRYTLQLSPTRTSYELPFTVSGSGLDAVVLLQLDGEGPTCWLDNVRFQEDVPIQNNPDDFIKLFYNPTLKDSLITLSSAYRDVKNQVYTQSFVLRPFTSVVLFKDTLPVSQADLSLSLLAAKRVVEVNESLAIRLRVSNQSNTQAALARWTYRLPANLQFIDTNGQVYRDNVMTGTVHQLPPLADTTFTILVRPTAAGLFRTAAQLTTATSPDPDSTPNSGTADGEDDAGSVDFRVSGPGTPVFESPNPNQRLLPGVVSNQPTPIPNQADLSLRMDVTNRVPAVGEIITFTIYVSNAGGQTADRVHLENQLPDGFELVKATGWTANGRLLTITLTNITANNTVSLPIQARLITPGHWIDRAQVSETTIDDPDSIPGNGFANGEDDQAQIDLRSK</sequence>
<dbReference type="InterPro" id="IPR047589">
    <property type="entry name" value="DUF11_rpt"/>
</dbReference>
<keyword evidence="5" id="KW-1185">Reference proteome</keyword>
<dbReference type="InterPro" id="IPR001434">
    <property type="entry name" value="OmcB-like_DUF11"/>
</dbReference>
<dbReference type="PANTHER" id="PTHR36453:SF1">
    <property type="entry name" value="RIGHT HANDED BETA HELIX DOMAIN-CONTAINING PROTEIN"/>
    <property type="match status" value="1"/>
</dbReference>
<dbReference type="NCBIfam" id="TIGR01451">
    <property type="entry name" value="B_ant_repeat"/>
    <property type="match status" value="1"/>
</dbReference>
<dbReference type="InterPro" id="IPR008979">
    <property type="entry name" value="Galactose-bd-like_sf"/>
</dbReference>
<organism evidence="4 5">
    <name type="scientific">Spirosoma endophyticum</name>
    <dbReference type="NCBI Taxonomy" id="662367"/>
    <lineage>
        <taxon>Bacteria</taxon>
        <taxon>Pseudomonadati</taxon>
        <taxon>Bacteroidota</taxon>
        <taxon>Cytophagia</taxon>
        <taxon>Cytophagales</taxon>
        <taxon>Cytophagaceae</taxon>
        <taxon>Spirosoma</taxon>
    </lineage>
</organism>
<dbReference type="OrthoDB" id="976933at2"/>
<feature type="region of interest" description="Disordered" evidence="1">
    <location>
        <begin position="1060"/>
        <end position="1087"/>
    </location>
</feature>
<dbReference type="RefSeq" id="WP_093832318.1">
    <property type="nucleotide sequence ID" value="NZ_FOLQ01000017.1"/>
</dbReference>
<dbReference type="Gene3D" id="2.160.20.10">
    <property type="entry name" value="Single-stranded right-handed beta-helix, Pectin lyase-like"/>
    <property type="match status" value="3"/>
</dbReference>
<proteinExistence type="predicted"/>
<feature type="domain" description="DUF11" evidence="2">
    <location>
        <begin position="963"/>
        <end position="1066"/>
    </location>
</feature>
<dbReference type="Pfam" id="PF01345">
    <property type="entry name" value="DUF11"/>
    <property type="match status" value="2"/>
</dbReference>
<evidence type="ECO:0000313" key="4">
    <source>
        <dbReference type="EMBL" id="SFE65551.1"/>
    </source>
</evidence>
<evidence type="ECO:0000313" key="5">
    <source>
        <dbReference type="Proteomes" id="UP000198598"/>
    </source>
</evidence>
<dbReference type="STRING" id="662367.SAMN05216167_11726"/>
<protein>
    <submittedName>
        <fullName evidence="4">Conserved repeat domain-containing protein</fullName>
    </submittedName>
</protein>
<dbReference type="Gene3D" id="2.60.120.260">
    <property type="entry name" value="Galactose-binding domain-like"/>
    <property type="match status" value="1"/>
</dbReference>
<dbReference type="InterPro" id="IPR006626">
    <property type="entry name" value="PbH1"/>
</dbReference>
<dbReference type="AlphaFoldDB" id="A0A1I2CB43"/>
<dbReference type="PANTHER" id="PTHR36453">
    <property type="entry name" value="SECRETED PROTEIN-RELATED"/>
    <property type="match status" value="1"/>
</dbReference>